<comment type="caution">
    <text evidence="4">The sequence shown here is derived from an EMBL/GenBank/DDBJ whole genome shotgun (WGS) entry which is preliminary data.</text>
</comment>
<dbReference type="Gene3D" id="3.30.560.10">
    <property type="entry name" value="Glucose Oxidase, domain 3"/>
    <property type="match status" value="1"/>
</dbReference>
<dbReference type="Pfam" id="PF00732">
    <property type="entry name" value="GMC_oxred_N"/>
    <property type="match status" value="1"/>
</dbReference>
<keyword evidence="2" id="KW-0285">Flavoprotein</keyword>
<dbReference type="Pfam" id="PF05199">
    <property type="entry name" value="GMC_oxred_C"/>
    <property type="match status" value="1"/>
</dbReference>
<feature type="binding site" evidence="2">
    <location>
        <begin position="525"/>
        <end position="526"/>
    </location>
    <ligand>
        <name>FAD</name>
        <dbReference type="ChEBI" id="CHEBI:57692"/>
    </ligand>
</feature>
<dbReference type="GO" id="GO:0016614">
    <property type="term" value="F:oxidoreductase activity, acting on CH-OH group of donors"/>
    <property type="evidence" value="ECO:0007669"/>
    <property type="project" value="InterPro"/>
</dbReference>
<comment type="similarity">
    <text evidence="1">Belongs to the GMC oxidoreductase family.</text>
</comment>
<evidence type="ECO:0000313" key="4">
    <source>
        <dbReference type="EMBL" id="RWQ97353.1"/>
    </source>
</evidence>
<dbReference type="InterPro" id="IPR036188">
    <property type="entry name" value="FAD/NAD-bd_sf"/>
</dbReference>
<dbReference type="GO" id="GO:0050660">
    <property type="term" value="F:flavin adenine dinucleotide binding"/>
    <property type="evidence" value="ECO:0007669"/>
    <property type="project" value="InterPro"/>
</dbReference>
<dbReference type="SUPFAM" id="SSF54373">
    <property type="entry name" value="FAD-linked reductases, C-terminal domain"/>
    <property type="match status" value="1"/>
</dbReference>
<dbReference type="PROSITE" id="PS00624">
    <property type="entry name" value="GMC_OXRED_2"/>
    <property type="match status" value="1"/>
</dbReference>
<evidence type="ECO:0000259" key="3">
    <source>
        <dbReference type="PROSITE" id="PS00624"/>
    </source>
</evidence>
<dbReference type="RefSeq" id="XP_028486998.1">
    <property type="nucleotide sequence ID" value="XM_028629751.1"/>
</dbReference>
<comment type="cofactor">
    <cofactor evidence="2">
        <name>FAD</name>
        <dbReference type="ChEBI" id="CHEBI:57692"/>
    </cofactor>
</comment>
<feature type="binding site" evidence="2">
    <location>
        <begin position="13"/>
        <end position="14"/>
    </location>
    <ligand>
        <name>FAD</name>
        <dbReference type="ChEBI" id="CHEBI:57692"/>
    </ligand>
</feature>
<name>A0A443HZW8_BYSSP</name>
<dbReference type="SUPFAM" id="SSF51905">
    <property type="entry name" value="FAD/NAD(P)-binding domain"/>
    <property type="match status" value="1"/>
</dbReference>
<evidence type="ECO:0000256" key="2">
    <source>
        <dbReference type="PIRSR" id="PIRSR000137-2"/>
    </source>
</evidence>
<dbReference type="STRING" id="264951.A0A443HZW8"/>
<protein>
    <submittedName>
        <fullName evidence="4">Putative choline dehydrogenase</fullName>
    </submittedName>
</protein>
<dbReference type="PANTHER" id="PTHR11552:SF78">
    <property type="entry name" value="GLUCOSE-METHANOL-CHOLINE OXIDOREDUCTASE N-TERMINAL DOMAIN-CONTAINING PROTEIN"/>
    <property type="match status" value="1"/>
</dbReference>
<feature type="domain" description="Glucose-methanol-choline oxidoreductase N-terminal" evidence="3">
    <location>
        <begin position="263"/>
        <end position="277"/>
    </location>
</feature>
<sequence length="563" mass="62459">MEEADIVVAGGGTTGLIVACRLAKADPTLSIVVLESGIETRNNPLIVNPAMYIHNLFPPSKTAAFYKSRAREELGGRELVIVAGGCLGGGSSINLMVYSRAQMIDFDDWGADGWRGKDMLPFLRNYERFQDTNPGIDKSVHGYEGEISVSAGTYAQRPFQEDFLQACKQLGIPETVDVQDLRTSNAVGRWNKYIDQDTGLRQDVPHRMLYPILDAKDTGLRVLTESRVDRILFEGHKAVGVKYRHGTTDKEIRARRLVVLASGALGTPQILERSGIGGKELLDKLGIPLISDLPGVGTNYQDHNALTYPYKSSASAEETLDGIVSGRLGLEEALEKKNAAPRRHILGWNGFDCVGKLRPTDEEAESFPECLKTLWEKDFKPRAERPLLLMSSLAVYFGDHSNLGESQHFSLGPYTPYPYSRGSVHITDRNPLTPPEFDCGFFDNPADLEKLVWGYKKQREIARRMAHYRGPLQTGHPSFPAGSKAGFDAIDEASREQGHAVPITYSEEDNEAIRAFLRNNISTTWHSMGTCAMKPREERGVVDKDLDVYGVEQLKIAGKFSFF</sequence>
<proteinExistence type="inferred from homology"/>
<dbReference type="Proteomes" id="UP000283841">
    <property type="component" value="Unassembled WGS sequence"/>
</dbReference>
<keyword evidence="5" id="KW-1185">Reference proteome</keyword>
<feature type="binding site" evidence="2">
    <location>
        <begin position="94"/>
        <end position="97"/>
    </location>
    <ligand>
        <name>FAD</name>
        <dbReference type="ChEBI" id="CHEBI:57692"/>
    </ligand>
</feature>
<evidence type="ECO:0000256" key="1">
    <source>
        <dbReference type="ARBA" id="ARBA00010790"/>
    </source>
</evidence>
<dbReference type="AlphaFoldDB" id="A0A443HZW8"/>
<dbReference type="InterPro" id="IPR012132">
    <property type="entry name" value="GMC_OxRdtase"/>
</dbReference>
<dbReference type="InterPro" id="IPR007867">
    <property type="entry name" value="GMC_OxRtase_C"/>
</dbReference>
<dbReference type="Gene3D" id="3.50.50.60">
    <property type="entry name" value="FAD/NAD(P)-binding domain"/>
    <property type="match status" value="1"/>
</dbReference>
<evidence type="ECO:0000313" key="5">
    <source>
        <dbReference type="Proteomes" id="UP000283841"/>
    </source>
</evidence>
<keyword evidence="2" id="KW-0274">FAD</keyword>
<dbReference type="InterPro" id="IPR000172">
    <property type="entry name" value="GMC_OxRdtase_N"/>
</dbReference>
<dbReference type="PANTHER" id="PTHR11552">
    <property type="entry name" value="GLUCOSE-METHANOL-CHOLINE GMC OXIDOREDUCTASE"/>
    <property type="match status" value="1"/>
</dbReference>
<dbReference type="GeneID" id="39599028"/>
<dbReference type="EMBL" id="RCNU01000002">
    <property type="protein sequence ID" value="RWQ97353.1"/>
    <property type="molecule type" value="Genomic_DNA"/>
</dbReference>
<feature type="binding site" evidence="2">
    <location>
        <position position="228"/>
    </location>
    <ligand>
        <name>FAD</name>
        <dbReference type="ChEBI" id="CHEBI:57692"/>
    </ligand>
</feature>
<organism evidence="4 5">
    <name type="scientific">Byssochlamys spectabilis</name>
    <name type="common">Paecilomyces variotii</name>
    <dbReference type="NCBI Taxonomy" id="264951"/>
    <lineage>
        <taxon>Eukaryota</taxon>
        <taxon>Fungi</taxon>
        <taxon>Dikarya</taxon>
        <taxon>Ascomycota</taxon>
        <taxon>Pezizomycotina</taxon>
        <taxon>Eurotiomycetes</taxon>
        <taxon>Eurotiomycetidae</taxon>
        <taxon>Eurotiales</taxon>
        <taxon>Thermoascaceae</taxon>
        <taxon>Paecilomyces</taxon>
    </lineage>
</organism>
<reference evidence="4 5" key="1">
    <citation type="journal article" date="2018" name="Front. Microbiol.">
        <title>Genomic and genetic insights into a cosmopolitan fungus, Paecilomyces variotii (Eurotiales).</title>
        <authorList>
            <person name="Urquhart A.S."/>
            <person name="Mondo S.J."/>
            <person name="Makela M.R."/>
            <person name="Hane J.K."/>
            <person name="Wiebenga A."/>
            <person name="He G."/>
            <person name="Mihaltcheva S."/>
            <person name="Pangilinan J."/>
            <person name="Lipzen A."/>
            <person name="Barry K."/>
            <person name="de Vries R.P."/>
            <person name="Grigoriev I.V."/>
            <person name="Idnurm A."/>
        </authorList>
    </citation>
    <scope>NUCLEOTIDE SEQUENCE [LARGE SCALE GENOMIC DNA]</scope>
    <source>
        <strain evidence="4 5">CBS 101075</strain>
    </source>
</reference>
<dbReference type="VEuPathDB" id="FungiDB:C8Q69DRAFT_455156"/>
<dbReference type="PIRSF" id="PIRSF000137">
    <property type="entry name" value="Alcohol_oxidase"/>
    <property type="match status" value="1"/>
</dbReference>
<gene>
    <name evidence="4" type="ORF">C8Q69DRAFT_455156</name>
</gene>
<accession>A0A443HZW8</accession>